<name>A0A167BCT4_COLIC</name>
<feature type="domain" description="Enoyl reductase (ER)" evidence="3">
    <location>
        <begin position="8"/>
        <end position="293"/>
    </location>
</feature>
<evidence type="ECO:0000313" key="5">
    <source>
        <dbReference type="Proteomes" id="UP000076584"/>
    </source>
</evidence>
<dbReference type="Pfam" id="PF08240">
    <property type="entry name" value="ADH_N"/>
    <property type="match status" value="1"/>
</dbReference>
<comment type="similarity">
    <text evidence="1">Belongs to the zinc-containing alcohol dehydrogenase family.</text>
</comment>
<sequence length="370" mass="40221">MKAIVIEGRGHAVIQRNAPEPSLRSGGYILVKTLAVAVNPSDWKHVDFVLVGNPTGTRLGLDYAGVVMEVGEDVPTTADNGDRLRPGDRVFGICHGANVRYPEDGAFAEYLVAKACFAIRIPEGVSFSEAAAMGTGLAAVAQGLFQDLKLQLPGVLATTVQPQTPRRSWPILIYGGSTASGVMGLQFARLSGCTPIITTCSPQNFDYLKQLGADFCFDYHDPDCGNKIRELTNGRLRHAWDCITTLESAQTCARALSPKLCSHYSSLLFISSACIKRINPKVKCSTTIGYTILGEEFEKETVVRERPEDFEFGKAFWKIAESLLQDGMQFRPVRQIVNEGGSGLEGVLCGLDYLKRGKVSAAKLVYTMSK</sequence>
<organism evidence="4 5">
    <name type="scientific">Colletotrichum incanum</name>
    <name type="common">Soybean anthracnose fungus</name>
    <dbReference type="NCBI Taxonomy" id="1573173"/>
    <lineage>
        <taxon>Eukaryota</taxon>
        <taxon>Fungi</taxon>
        <taxon>Dikarya</taxon>
        <taxon>Ascomycota</taxon>
        <taxon>Pezizomycotina</taxon>
        <taxon>Sordariomycetes</taxon>
        <taxon>Hypocreomycetidae</taxon>
        <taxon>Glomerellales</taxon>
        <taxon>Glomerellaceae</taxon>
        <taxon>Colletotrichum</taxon>
        <taxon>Colletotrichum spaethianum species complex</taxon>
    </lineage>
</organism>
<dbReference type="STRING" id="1573173.A0A167BCT4"/>
<keyword evidence="2" id="KW-0560">Oxidoreductase</keyword>
<dbReference type="InterPro" id="IPR047122">
    <property type="entry name" value="Trans-enoyl_RdTase-like"/>
</dbReference>
<keyword evidence="5" id="KW-1185">Reference proteome</keyword>
<dbReference type="Gene3D" id="3.40.50.720">
    <property type="entry name" value="NAD(P)-binding Rossmann-like Domain"/>
    <property type="match status" value="1"/>
</dbReference>
<evidence type="ECO:0000313" key="4">
    <source>
        <dbReference type="EMBL" id="KZL81166.1"/>
    </source>
</evidence>
<evidence type="ECO:0000259" key="3">
    <source>
        <dbReference type="SMART" id="SM00829"/>
    </source>
</evidence>
<dbReference type="GO" id="GO:0016651">
    <property type="term" value="F:oxidoreductase activity, acting on NAD(P)H"/>
    <property type="evidence" value="ECO:0007669"/>
    <property type="project" value="InterPro"/>
</dbReference>
<dbReference type="InterPro" id="IPR036291">
    <property type="entry name" value="NAD(P)-bd_dom_sf"/>
</dbReference>
<protein>
    <submittedName>
        <fullName evidence="4">Zinc-binding oxidoreductase</fullName>
    </submittedName>
</protein>
<dbReference type="Proteomes" id="UP000076584">
    <property type="component" value="Unassembled WGS sequence"/>
</dbReference>
<dbReference type="SMART" id="SM00829">
    <property type="entry name" value="PKS_ER"/>
    <property type="match status" value="1"/>
</dbReference>
<dbReference type="EMBL" id="LFIW01001738">
    <property type="protein sequence ID" value="KZL81166.1"/>
    <property type="molecule type" value="Genomic_DNA"/>
</dbReference>
<dbReference type="SUPFAM" id="SSF51735">
    <property type="entry name" value="NAD(P)-binding Rossmann-fold domains"/>
    <property type="match status" value="1"/>
</dbReference>
<dbReference type="PANTHER" id="PTHR45348">
    <property type="entry name" value="HYPOTHETICAL OXIDOREDUCTASE (EUROFUNG)"/>
    <property type="match status" value="1"/>
</dbReference>
<accession>A0A167BCT4</accession>
<comment type="caution">
    <text evidence="4">The sequence shown here is derived from an EMBL/GenBank/DDBJ whole genome shotgun (WGS) entry which is preliminary data.</text>
</comment>
<evidence type="ECO:0000256" key="2">
    <source>
        <dbReference type="ARBA" id="ARBA00023002"/>
    </source>
</evidence>
<proteinExistence type="inferred from homology"/>
<dbReference type="PANTHER" id="PTHR45348:SF2">
    <property type="entry name" value="ZINC-TYPE ALCOHOL DEHYDROGENASE-LIKE PROTEIN C2E1P3.01"/>
    <property type="match status" value="1"/>
</dbReference>
<dbReference type="Pfam" id="PF00107">
    <property type="entry name" value="ADH_zinc_N"/>
    <property type="match status" value="1"/>
</dbReference>
<reference evidence="4 5" key="1">
    <citation type="submission" date="2015-06" db="EMBL/GenBank/DDBJ databases">
        <title>Survival trade-offs in plant roots during colonization by closely related pathogenic and mutualistic fungi.</title>
        <authorList>
            <person name="Hacquard S."/>
            <person name="Kracher B."/>
            <person name="Hiruma K."/>
            <person name="Weinman A."/>
            <person name="Muench P."/>
            <person name="Garrido Oter R."/>
            <person name="Ver Loren van Themaat E."/>
            <person name="Dallerey J.-F."/>
            <person name="Damm U."/>
            <person name="Henrissat B."/>
            <person name="Lespinet O."/>
            <person name="Thon M."/>
            <person name="Kemen E."/>
            <person name="McHardy A.C."/>
            <person name="Schulze-Lefert P."/>
            <person name="O'Connell R.J."/>
        </authorList>
    </citation>
    <scope>NUCLEOTIDE SEQUENCE [LARGE SCALE GENOMIC DNA]</scope>
    <source>
        <strain evidence="4 5">MAFF 238704</strain>
    </source>
</reference>
<dbReference type="InterPro" id="IPR013154">
    <property type="entry name" value="ADH-like_N"/>
</dbReference>
<gene>
    <name evidence="4" type="ORF">CI238_11644</name>
</gene>
<dbReference type="InterPro" id="IPR020843">
    <property type="entry name" value="ER"/>
</dbReference>
<dbReference type="AlphaFoldDB" id="A0A167BCT4"/>
<evidence type="ECO:0000256" key="1">
    <source>
        <dbReference type="ARBA" id="ARBA00008072"/>
    </source>
</evidence>
<dbReference type="Gene3D" id="3.90.180.10">
    <property type="entry name" value="Medium-chain alcohol dehydrogenases, catalytic domain"/>
    <property type="match status" value="1"/>
</dbReference>
<dbReference type="InterPro" id="IPR011032">
    <property type="entry name" value="GroES-like_sf"/>
</dbReference>
<dbReference type="InterPro" id="IPR013149">
    <property type="entry name" value="ADH-like_C"/>
</dbReference>
<dbReference type="CDD" id="cd08249">
    <property type="entry name" value="enoyl_reductase_like"/>
    <property type="match status" value="1"/>
</dbReference>
<dbReference type="SUPFAM" id="SSF50129">
    <property type="entry name" value="GroES-like"/>
    <property type="match status" value="1"/>
</dbReference>